<keyword evidence="3 10" id="KW-0812">Transmembrane</keyword>
<evidence type="ECO:0000256" key="3">
    <source>
        <dbReference type="ARBA" id="ARBA00022692"/>
    </source>
</evidence>
<feature type="transmembrane region" description="Helical" evidence="10">
    <location>
        <begin position="143"/>
        <end position="164"/>
    </location>
</feature>
<evidence type="ECO:0000256" key="7">
    <source>
        <dbReference type="ARBA" id="ARBA00035120"/>
    </source>
</evidence>
<dbReference type="PANTHER" id="PTHR28259:SF1">
    <property type="entry name" value="FLUORIDE EXPORT PROTEIN 1-RELATED"/>
    <property type="match status" value="1"/>
</dbReference>
<keyword evidence="12" id="KW-1185">Reference proteome</keyword>
<feature type="transmembrane region" description="Helical" evidence="10">
    <location>
        <begin position="43"/>
        <end position="62"/>
    </location>
</feature>
<dbReference type="PANTHER" id="PTHR28259">
    <property type="entry name" value="FLUORIDE EXPORT PROTEIN 1-RELATED"/>
    <property type="match status" value="1"/>
</dbReference>
<keyword evidence="2 10" id="KW-1003">Cell membrane</keyword>
<evidence type="ECO:0000313" key="12">
    <source>
        <dbReference type="Proteomes" id="UP000219612"/>
    </source>
</evidence>
<comment type="function">
    <text evidence="9 10">Fluoride-specific ion channel. Important for reducing fluoride concentration in the cell, thus reducing its toxicity.</text>
</comment>
<dbReference type="GO" id="GO:0046872">
    <property type="term" value="F:metal ion binding"/>
    <property type="evidence" value="ECO:0007669"/>
    <property type="project" value="UniProtKB-KW"/>
</dbReference>
<gene>
    <name evidence="10" type="primary">fluC</name>
    <name evidence="10" type="synonym">crcB</name>
    <name evidence="11" type="ORF">SAMN05421748_14355</name>
</gene>
<keyword evidence="4 10" id="KW-1133">Transmembrane helix</keyword>
<sequence length="169" mass="18229">MSRITVFPRALAHRATSKIIAYSGRPETGRGGRRHVCPGHLRVADTVIIVVLAVISLGGVLGALTRYGLTLAWPHDADGFPWAVWTINVSGCFLIGLLYVWLGRFRPRQRLVRPFLGTGFLGGYTTFSTAMTDVLTAPTAIGVVYLVTTLAGALLAVWAATVLAERVPR</sequence>
<organism evidence="11 12">
    <name type="scientific">Paractinoplanes atraurantiacus</name>
    <dbReference type="NCBI Taxonomy" id="1036182"/>
    <lineage>
        <taxon>Bacteria</taxon>
        <taxon>Bacillati</taxon>
        <taxon>Actinomycetota</taxon>
        <taxon>Actinomycetes</taxon>
        <taxon>Micromonosporales</taxon>
        <taxon>Micromonosporaceae</taxon>
        <taxon>Paractinoplanes</taxon>
    </lineage>
</organism>
<feature type="binding site" evidence="10">
    <location>
        <position position="125"/>
    </location>
    <ligand>
        <name>Na(+)</name>
        <dbReference type="ChEBI" id="CHEBI:29101"/>
        <note>structural</note>
    </ligand>
</feature>
<dbReference type="AlphaFoldDB" id="A0A285KMR9"/>
<feature type="transmembrane region" description="Helical" evidence="10">
    <location>
        <begin position="114"/>
        <end position="131"/>
    </location>
</feature>
<dbReference type="GO" id="GO:0005886">
    <property type="term" value="C:plasma membrane"/>
    <property type="evidence" value="ECO:0007669"/>
    <property type="project" value="UniProtKB-SubCell"/>
</dbReference>
<comment type="subcellular location">
    <subcellularLocation>
        <location evidence="1 10">Cell membrane</location>
        <topology evidence="1 10">Multi-pass membrane protein</topology>
    </subcellularLocation>
</comment>
<keyword evidence="10" id="KW-0915">Sodium</keyword>
<dbReference type="Proteomes" id="UP000219612">
    <property type="component" value="Unassembled WGS sequence"/>
</dbReference>
<comment type="activity regulation">
    <text evidence="10">Na(+) is not transported, but it plays an essential structural role and its presence is essential for fluoride channel function.</text>
</comment>
<comment type="catalytic activity">
    <reaction evidence="8">
        <text>fluoride(in) = fluoride(out)</text>
        <dbReference type="Rhea" id="RHEA:76159"/>
        <dbReference type="ChEBI" id="CHEBI:17051"/>
    </reaction>
    <physiologicalReaction direction="left-to-right" evidence="8">
        <dbReference type="Rhea" id="RHEA:76160"/>
    </physiologicalReaction>
</comment>
<dbReference type="EMBL" id="OBDY01000043">
    <property type="protein sequence ID" value="SNY72686.1"/>
    <property type="molecule type" value="Genomic_DNA"/>
</dbReference>
<dbReference type="Pfam" id="PF02537">
    <property type="entry name" value="CRCB"/>
    <property type="match status" value="1"/>
</dbReference>
<accession>A0A285KMR9</accession>
<evidence type="ECO:0000256" key="9">
    <source>
        <dbReference type="ARBA" id="ARBA00049940"/>
    </source>
</evidence>
<evidence type="ECO:0000313" key="11">
    <source>
        <dbReference type="EMBL" id="SNY72686.1"/>
    </source>
</evidence>
<dbReference type="InterPro" id="IPR003691">
    <property type="entry name" value="FluC"/>
</dbReference>
<evidence type="ECO:0000256" key="5">
    <source>
        <dbReference type="ARBA" id="ARBA00023136"/>
    </source>
</evidence>
<keyword evidence="10" id="KW-0406">Ion transport</keyword>
<evidence type="ECO:0000256" key="1">
    <source>
        <dbReference type="ARBA" id="ARBA00004651"/>
    </source>
</evidence>
<dbReference type="GO" id="GO:0062054">
    <property type="term" value="F:fluoride channel activity"/>
    <property type="evidence" value="ECO:0007669"/>
    <property type="project" value="UniProtKB-UniRule"/>
</dbReference>
<evidence type="ECO:0000256" key="10">
    <source>
        <dbReference type="HAMAP-Rule" id="MF_00454"/>
    </source>
</evidence>
<feature type="binding site" evidence="10">
    <location>
        <position position="122"/>
    </location>
    <ligand>
        <name>Na(+)</name>
        <dbReference type="ChEBI" id="CHEBI:29101"/>
        <note>structural</note>
    </ligand>
</feature>
<dbReference type="HAMAP" id="MF_00454">
    <property type="entry name" value="FluC"/>
    <property type="match status" value="1"/>
</dbReference>
<evidence type="ECO:0000256" key="6">
    <source>
        <dbReference type="ARBA" id="ARBA00023303"/>
    </source>
</evidence>
<keyword evidence="10" id="KW-0813">Transport</keyword>
<name>A0A285KMR9_9ACTN</name>
<protein>
    <recommendedName>
        <fullName evidence="10">Fluoride-specific ion channel FluC</fullName>
    </recommendedName>
</protein>
<dbReference type="GO" id="GO:0140114">
    <property type="term" value="P:cellular detoxification of fluoride"/>
    <property type="evidence" value="ECO:0007669"/>
    <property type="project" value="UniProtKB-UniRule"/>
</dbReference>
<evidence type="ECO:0000256" key="8">
    <source>
        <dbReference type="ARBA" id="ARBA00035585"/>
    </source>
</evidence>
<evidence type="ECO:0000256" key="2">
    <source>
        <dbReference type="ARBA" id="ARBA00022475"/>
    </source>
</evidence>
<keyword evidence="5 10" id="KW-0472">Membrane</keyword>
<keyword evidence="6 10" id="KW-0407">Ion channel</keyword>
<keyword evidence="10" id="KW-0479">Metal-binding</keyword>
<feature type="transmembrane region" description="Helical" evidence="10">
    <location>
        <begin position="82"/>
        <end position="102"/>
    </location>
</feature>
<evidence type="ECO:0000256" key="4">
    <source>
        <dbReference type="ARBA" id="ARBA00022989"/>
    </source>
</evidence>
<comment type="similarity">
    <text evidence="7 10">Belongs to the fluoride channel Fluc/FEX (TC 1.A.43) family.</text>
</comment>
<reference evidence="11 12" key="1">
    <citation type="submission" date="2017-09" db="EMBL/GenBank/DDBJ databases">
        <authorList>
            <person name="Ehlers B."/>
            <person name="Leendertz F.H."/>
        </authorList>
    </citation>
    <scope>NUCLEOTIDE SEQUENCE [LARGE SCALE GENOMIC DNA]</scope>
    <source>
        <strain evidence="11 12">CGMCC 4.6857</strain>
    </source>
</reference>
<proteinExistence type="inferred from homology"/>